<dbReference type="InterPro" id="IPR001683">
    <property type="entry name" value="PX_dom"/>
</dbReference>
<comment type="function">
    <text evidence="4">Essential for proper morphogenesis of the vacuole. May exist as structural reinforcement on the surface of the vacuolar membrane and be required for maintenance against rupture by osmotic pressure.</text>
</comment>
<evidence type="ECO:0000313" key="8">
    <source>
        <dbReference type="EMBL" id="RAL59333.1"/>
    </source>
</evidence>
<dbReference type="PROSITE" id="PS50195">
    <property type="entry name" value="PX"/>
    <property type="match status" value="1"/>
</dbReference>
<evidence type="ECO:0000256" key="5">
    <source>
        <dbReference type="SAM" id="MobiDB-lite"/>
    </source>
</evidence>
<dbReference type="GO" id="GO:0007034">
    <property type="term" value="P:vacuolar transport"/>
    <property type="evidence" value="ECO:0007669"/>
    <property type="project" value="UniProtKB-ARBA"/>
</dbReference>
<dbReference type="FunFam" id="1.20.5.110:FF:000058">
    <property type="entry name" value="VAM7p Vacuolar SNARE protein"/>
    <property type="match status" value="1"/>
</dbReference>
<keyword evidence="9" id="KW-1185">Reference proteome</keyword>
<reference evidence="8 9" key="1">
    <citation type="submission" date="2018-06" db="EMBL/GenBank/DDBJ databases">
        <title>Genome Sequence of the Brown Rot Fungal Pathogen Monilinia fructigena.</title>
        <authorList>
            <person name="Landi L."/>
            <person name="De Miccolis Angelini R.M."/>
            <person name="Pollastro S."/>
            <person name="Abate D."/>
            <person name="Faretra F."/>
            <person name="Romanazzi G."/>
        </authorList>
    </citation>
    <scope>NUCLEOTIDE SEQUENCE [LARGE SCALE GENOMIC DNA]</scope>
    <source>
        <strain evidence="8 9">Mfrg269</strain>
    </source>
</reference>
<evidence type="ECO:0000256" key="4">
    <source>
        <dbReference type="ARBA" id="ARBA00054927"/>
    </source>
</evidence>
<dbReference type="FunFam" id="3.30.1520.10:FF:000052">
    <property type="entry name" value="Putative SNARE complex subunit (Vam7)"/>
    <property type="match status" value="1"/>
</dbReference>
<evidence type="ECO:0008006" key="10">
    <source>
        <dbReference type="Google" id="ProtNLM"/>
    </source>
</evidence>
<feature type="region of interest" description="Disordered" evidence="5">
    <location>
        <begin position="57"/>
        <end position="84"/>
    </location>
</feature>
<organism evidence="8 9">
    <name type="scientific">Monilinia fructigena</name>
    <dbReference type="NCBI Taxonomy" id="38457"/>
    <lineage>
        <taxon>Eukaryota</taxon>
        <taxon>Fungi</taxon>
        <taxon>Dikarya</taxon>
        <taxon>Ascomycota</taxon>
        <taxon>Pezizomycotina</taxon>
        <taxon>Leotiomycetes</taxon>
        <taxon>Helotiales</taxon>
        <taxon>Sclerotiniaceae</taxon>
        <taxon>Monilinia</taxon>
    </lineage>
</organism>
<feature type="domain" description="T-SNARE coiled-coil homology" evidence="6">
    <location>
        <begin position="315"/>
        <end position="377"/>
    </location>
</feature>
<dbReference type="OrthoDB" id="428895at2759"/>
<keyword evidence="3" id="KW-0175">Coiled coil</keyword>
<feature type="domain" description="PX" evidence="7">
    <location>
        <begin position="4"/>
        <end position="119"/>
    </location>
</feature>
<dbReference type="SUPFAM" id="SSF58038">
    <property type="entry name" value="SNARE fusion complex"/>
    <property type="match status" value="1"/>
</dbReference>
<dbReference type="PROSITE" id="PS50192">
    <property type="entry name" value="T_SNARE"/>
    <property type="match status" value="1"/>
</dbReference>
<evidence type="ECO:0000256" key="3">
    <source>
        <dbReference type="ARBA" id="ARBA00023054"/>
    </source>
</evidence>
<name>A0A395IJ11_9HELO</name>
<dbReference type="Gene3D" id="1.20.5.110">
    <property type="match status" value="1"/>
</dbReference>
<dbReference type="Gene3D" id="3.30.1520.10">
    <property type="entry name" value="Phox-like domain"/>
    <property type="match status" value="1"/>
</dbReference>
<dbReference type="SUPFAM" id="SSF64268">
    <property type="entry name" value="PX domain"/>
    <property type="match status" value="1"/>
</dbReference>
<dbReference type="SMART" id="SM00397">
    <property type="entry name" value="t_SNARE"/>
    <property type="match status" value="1"/>
</dbReference>
<dbReference type="SMART" id="SM00312">
    <property type="entry name" value="PX"/>
    <property type="match status" value="1"/>
</dbReference>
<keyword evidence="2" id="KW-0926">Vacuole</keyword>
<evidence type="ECO:0000259" key="6">
    <source>
        <dbReference type="PROSITE" id="PS50192"/>
    </source>
</evidence>
<dbReference type="GO" id="GO:0097576">
    <property type="term" value="P:vacuole fusion"/>
    <property type="evidence" value="ECO:0007669"/>
    <property type="project" value="UniProtKB-ARBA"/>
</dbReference>
<dbReference type="AlphaFoldDB" id="A0A395IJ11"/>
<protein>
    <recommendedName>
        <fullName evidence="10">PX domain-containing protein</fullName>
    </recommendedName>
</protein>
<evidence type="ECO:0000259" key="7">
    <source>
        <dbReference type="PROSITE" id="PS50195"/>
    </source>
</evidence>
<evidence type="ECO:0000256" key="1">
    <source>
        <dbReference type="ARBA" id="ARBA00004116"/>
    </source>
</evidence>
<evidence type="ECO:0000313" key="9">
    <source>
        <dbReference type="Proteomes" id="UP000249056"/>
    </source>
</evidence>
<gene>
    <name evidence="8" type="ORF">DID88_006938</name>
</gene>
<dbReference type="CDD" id="cd06897">
    <property type="entry name" value="PX_SNARE"/>
    <property type="match status" value="1"/>
</dbReference>
<accession>A0A395IJ11</accession>
<proteinExistence type="predicted"/>
<dbReference type="EMBL" id="QKRW01000055">
    <property type="protein sequence ID" value="RAL59333.1"/>
    <property type="molecule type" value="Genomic_DNA"/>
</dbReference>
<evidence type="ECO:0000256" key="2">
    <source>
        <dbReference type="ARBA" id="ARBA00022554"/>
    </source>
</evidence>
<dbReference type="GO" id="GO:0016192">
    <property type="term" value="P:vesicle-mediated transport"/>
    <property type="evidence" value="ECO:0007669"/>
    <property type="project" value="UniProtKB-ARBA"/>
</dbReference>
<dbReference type="InterPro" id="IPR000727">
    <property type="entry name" value="T_SNARE_dom"/>
</dbReference>
<dbReference type="GO" id="GO:0035091">
    <property type="term" value="F:phosphatidylinositol binding"/>
    <property type="evidence" value="ECO:0007669"/>
    <property type="project" value="InterPro"/>
</dbReference>
<dbReference type="GO" id="GO:0000329">
    <property type="term" value="C:fungal-type vacuole membrane"/>
    <property type="evidence" value="ECO:0007669"/>
    <property type="project" value="UniProtKB-ARBA"/>
</dbReference>
<comment type="caution">
    <text evidence="8">The sequence shown here is derived from an EMBL/GenBank/DDBJ whole genome shotgun (WGS) entry which is preliminary data.</text>
</comment>
<dbReference type="InterPro" id="IPR036871">
    <property type="entry name" value="PX_dom_sf"/>
</dbReference>
<dbReference type="CDD" id="cd15858">
    <property type="entry name" value="SNARE_VAM7"/>
    <property type="match status" value="1"/>
</dbReference>
<dbReference type="Pfam" id="PF00787">
    <property type="entry name" value="PX"/>
    <property type="match status" value="1"/>
</dbReference>
<sequence length="378" mass="41430">MAPPLELSIPSTILSSAPNEKPYTLYNITLRLPLRTFVVQKRYSDFVTLHSSLCAQVSTPPPSPLPGKSWFKSTANSPELTEERRRGLETYLRSIAENPDRRWRDTSVWRQFLNLPSSSGSGASLSNAREGLIAANQRGVGGNGELMADPQVWLDVHRELKAQLHDARLFLGRRDSANTAAGQYEAGANAKKCLVKAGGLLKDLEEGLKIMGEGEKNGRGEGRVGAGEELRRRRDLLGSAKVEKEGLEKLAVTLAVKNQAASSSGNGNAAATQADKSALFGPGVSRPSGRVLGAPVPEMDKTRELDNEGVLQLQKELMQNQDLDVEELGKIVRRQREMGLAIHGELELQNEMLRRVDEDTDRVKGKINIAKKRIGKLR</sequence>
<comment type="subcellular location">
    <subcellularLocation>
        <location evidence="1">Vacuole</location>
    </subcellularLocation>
</comment>
<dbReference type="Proteomes" id="UP000249056">
    <property type="component" value="Unassembled WGS sequence"/>
</dbReference>
<dbReference type="PANTHER" id="PTHR22775">
    <property type="entry name" value="SORTING NEXIN"/>
    <property type="match status" value="1"/>
</dbReference>
<dbReference type="PANTHER" id="PTHR22775:SF3">
    <property type="entry name" value="SORTING NEXIN-13"/>
    <property type="match status" value="1"/>
</dbReference>